<protein>
    <submittedName>
        <fullName evidence="1">Uncharacterized protein</fullName>
    </submittedName>
</protein>
<evidence type="ECO:0000313" key="1">
    <source>
        <dbReference type="EMBL" id="ONI39449.1"/>
    </source>
</evidence>
<organism evidence="1 2">
    <name type="scientific">Candidatus Epulonipiscium fishelsonii</name>
    <dbReference type="NCBI Taxonomy" id="77094"/>
    <lineage>
        <taxon>Bacteria</taxon>
        <taxon>Bacillati</taxon>
        <taxon>Bacillota</taxon>
        <taxon>Clostridia</taxon>
        <taxon>Lachnospirales</taxon>
        <taxon>Lachnospiraceae</taxon>
        <taxon>Candidatus Epulonipiscium</taxon>
    </lineage>
</organism>
<name>A0ACC8XAU7_9FIRM</name>
<sequence>MKLQNIFKIKDEILLDRLENLMPKLMEETNIQMYIVVGDEYNEGPVVKTMLPSSLFHARRKAILIFTMIDGKYEKMVVSKPDFTIGTFYNPILLKPPGMNHEVFYKTFAKNYDIEKIKKMPIESEKDCITRIIKEKNPTNIALEFSTLTPFADGISKTNYDYILTCIEDEFKDRVISAEKISIRWLESRTLKEIEQYKKIVSLTRKIIGQCYSKEVITPNVTTIGEARFFLMEEAMRNFGTPWFDATIWINRDGKTHIEDDTAVIMEGDLLHCDYGFELCGLCSDVQEMAYVKGKDDAKLIKELGKIHEDAMIVQDSLAECFVLGKTGNEILASALALAKQRGVKRPMIYTHPIGYHGHGAGPTIGNFGNQEFVGGMGEYELHDNTFYAMELNVCDEVKEWNNLMIMYGQEIDIAVINGKVEFLGGRQINLHIIE</sequence>
<proteinExistence type="predicted"/>
<comment type="caution">
    <text evidence="1">The sequence shown here is derived from an EMBL/GenBank/DDBJ whole genome shotgun (WGS) entry which is preliminary data.</text>
</comment>
<dbReference type="Proteomes" id="UP000188605">
    <property type="component" value="Unassembled WGS sequence"/>
</dbReference>
<dbReference type="EMBL" id="LJDB01000064">
    <property type="protein sequence ID" value="ONI39449.1"/>
    <property type="molecule type" value="Genomic_DNA"/>
</dbReference>
<gene>
    <name evidence="1" type="ORF">AN396_08580</name>
</gene>
<reference evidence="1" key="1">
    <citation type="submission" date="2016-08" db="EMBL/GenBank/DDBJ databases">
        <authorList>
            <person name="Ngugi D.K."/>
            <person name="Miyake S."/>
            <person name="Stingl U."/>
        </authorList>
    </citation>
    <scope>NUCLEOTIDE SEQUENCE</scope>
    <source>
        <strain evidence="1">SCG-B11WGA-EpuloA1</strain>
    </source>
</reference>
<accession>A0ACC8XAU7</accession>
<evidence type="ECO:0000313" key="2">
    <source>
        <dbReference type="Proteomes" id="UP000188605"/>
    </source>
</evidence>
<keyword evidence="2" id="KW-1185">Reference proteome</keyword>